<evidence type="ECO:0000313" key="1">
    <source>
        <dbReference type="EMBL" id="KAF7351529.1"/>
    </source>
</evidence>
<accession>A0A8H6Y436</accession>
<organism evidence="1 2">
    <name type="scientific">Mycena sanguinolenta</name>
    <dbReference type="NCBI Taxonomy" id="230812"/>
    <lineage>
        <taxon>Eukaryota</taxon>
        <taxon>Fungi</taxon>
        <taxon>Dikarya</taxon>
        <taxon>Basidiomycota</taxon>
        <taxon>Agaricomycotina</taxon>
        <taxon>Agaricomycetes</taxon>
        <taxon>Agaricomycetidae</taxon>
        <taxon>Agaricales</taxon>
        <taxon>Marasmiineae</taxon>
        <taxon>Mycenaceae</taxon>
        <taxon>Mycena</taxon>
    </lineage>
</organism>
<comment type="caution">
    <text evidence="1">The sequence shown here is derived from an EMBL/GenBank/DDBJ whole genome shotgun (WGS) entry which is preliminary data.</text>
</comment>
<dbReference type="Proteomes" id="UP000623467">
    <property type="component" value="Unassembled WGS sequence"/>
</dbReference>
<keyword evidence="2" id="KW-1185">Reference proteome</keyword>
<dbReference type="OrthoDB" id="2669721at2759"/>
<name>A0A8H6Y436_9AGAR</name>
<dbReference type="AlphaFoldDB" id="A0A8H6Y436"/>
<protein>
    <submittedName>
        <fullName evidence="1">Uncharacterized protein</fullName>
    </submittedName>
</protein>
<dbReference type="EMBL" id="JACAZH010000013">
    <property type="protein sequence ID" value="KAF7351529.1"/>
    <property type="molecule type" value="Genomic_DNA"/>
</dbReference>
<reference evidence="1" key="1">
    <citation type="submission" date="2020-05" db="EMBL/GenBank/DDBJ databases">
        <title>Mycena genomes resolve the evolution of fungal bioluminescence.</title>
        <authorList>
            <person name="Tsai I.J."/>
        </authorList>
    </citation>
    <scope>NUCLEOTIDE SEQUENCE</scope>
    <source>
        <strain evidence="1">160909Yilan</strain>
    </source>
</reference>
<gene>
    <name evidence="1" type="ORF">MSAN_01585300</name>
</gene>
<proteinExistence type="predicted"/>
<sequence length="218" mass="24760">MIPDIEPPENPLPRGAVDVGGGYAPLRAMDTTSRDVRLCEHRAIVAYLQANGGTLNRERASVIRWARLRLPNGQVARSRWKESLKALEDVRMARNVKVYCCIQVDGRAYIAEVLFYFRLRINNDTPPKTVAMVQLYSPPHPGILAASSNAYWTAQHLRDSAIRVIDVHTIQSAVMMAPDERYKTRFHDGTEVDRWYLMEMPGLKLTERAGLQELLSEE</sequence>
<evidence type="ECO:0000313" key="2">
    <source>
        <dbReference type="Proteomes" id="UP000623467"/>
    </source>
</evidence>